<organism evidence="1 2">
    <name type="scientific">Nonomuraea angiospora</name>
    <dbReference type="NCBI Taxonomy" id="46172"/>
    <lineage>
        <taxon>Bacteria</taxon>
        <taxon>Bacillati</taxon>
        <taxon>Actinomycetota</taxon>
        <taxon>Actinomycetes</taxon>
        <taxon>Streptosporangiales</taxon>
        <taxon>Streptosporangiaceae</taxon>
        <taxon>Nonomuraea</taxon>
    </lineage>
</organism>
<gene>
    <name evidence="1" type="ORF">H4W80_009062</name>
</gene>
<sequence>MGTEVGSEHHHGSHRDLIEFHPRVAKSGRVDAIVVPTIRHPVWLSHAIRLAIALDCPLVTLHSKWSKPDLLLMPAGLQFLSVDIDNLARLNLPDFATTALLKGTPFARATDLSAKRNMGLLLARLMGWRRIVFLDDDIEVGGHEEVAHAAALLDSYDAVGMHIGGYPDNSVVCHAHRLTGGHQESFVGGGALAVETTRDPSFFPNIYNEDWFYLLGDRSVRPLAVTGMVKQRPYDPFDRPMRARDQELGDVLAEGVYWLLDGGEGTGWRAAADPAYWVGALARRGDFVKDVLRRVRELPPDAAMSRRAMEESLLAALGRLNRITPQFCVKYLEAWAADRDQWADHFARIPQLGPYVADAMKWLVKPGAPPLRQWTSFDS</sequence>
<name>A0ABR9MDE8_9ACTN</name>
<dbReference type="EMBL" id="JADBEK010000001">
    <property type="protein sequence ID" value="MBE1590804.1"/>
    <property type="molecule type" value="Genomic_DNA"/>
</dbReference>
<accession>A0ABR9MDE8</accession>
<evidence type="ECO:0008006" key="3">
    <source>
        <dbReference type="Google" id="ProtNLM"/>
    </source>
</evidence>
<evidence type="ECO:0000313" key="2">
    <source>
        <dbReference type="Proteomes" id="UP000633509"/>
    </source>
</evidence>
<reference evidence="1 2" key="1">
    <citation type="submission" date="2020-10" db="EMBL/GenBank/DDBJ databases">
        <title>Sequencing the genomes of 1000 actinobacteria strains.</title>
        <authorList>
            <person name="Klenk H.-P."/>
        </authorList>
    </citation>
    <scope>NUCLEOTIDE SEQUENCE [LARGE SCALE GENOMIC DNA]</scope>
    <source>
        <strain evidence="1 2">DSM 43173</strain>
    </source>
</reference>
<protein>
    <recommendedName>
        <fullName evidence="3">Glycosyltransferase</fullName>
    </recommendedName>
</protein>
<dbReference type="Proteomes" id="UP000633509">
    <property type="component" value="Unassembled WGS sequence"/>
</dbReference>
<dbReference type="RefSeq" id="WP_192790619.1">
    <property type="nucleotide sequence ID" value="NZ_JADBEK010000001.1"/>
</dbReference>
<proteinExistence type="predicted"/>
<evidence type="ECO:0000313" key="1">
    <source>
        <dbReference type="EMBL" id="MBE1590804.1"/>
    </source>
</evidence>
<keyword evidence="2" id="KW-1185">Reference proteome</keyword>
<comment type="caution">
    <text evidence="1">The sequence shown here is derived from an EMBL/GenBank/DDBJ whole genome shotgun (WGS) entry which is preliminary data.</text>
</comment>